<organism evidence="1">
    <name type="scientific">Cladocopium goreaui</name>
    <dbReference type="NCBI Taxonomy" id="2562237"/>
    <lineage>
        <taxon>Eukaryota</taxon>
        <taxon>Sar</taxon>
        <taxon>Alveolata</taxon>
        <taxon>Dinophyceae</taxon>
        <taxon>Suessiales</taxon>
        <taxon>Symbiodiniaceae</taxon>
        <taxon>Cladocopium</taxon>
    </lineage>
</organism>
<evidence type="ECO:0000313" key="3">
    <source>
        <dbReference type="Proteomes" id="UP001152797"/>
    </source>
</evidence>
<protein>
    <submittedName>
        <fullName evidence="1">Uncharacterized protein</fullName>
    </submittedName>
</protein>
<reference evidence="1" key="1">
    <citation type="submission" date="2022-10" db="EMBL/GenBank/DDBJ databases">
        <authorList>
            <person name="Chen Y."/>
            <person name="Dougan E. K."/>
            <person name="Chan C."/>
            <person name="Rhodes N."/>
            <person name="Thang M."/>
        </authorList>
    </citation>
    <scope>NUCLEOTIDE SEQUENCE</scope>
</reference>
<keyword evidence="3" id="KW-1185">Reference proteome</keyword>
<dbReference type="Proteomes" id="UP001152797">
    <property type="component" value="Unassembled WGS sequence"/>
</dbReference>
<reference evidence="2 3" key="2">
    <citation type="submission" date="2024-05" db="EMBL/GenBank/DDBJ databases">
        <authorList>
            <person name="Chen Y."/>
            <person name="Shah S."/>
            <person name="Dougan E. K."/>
            <person name="Thang M."/>
            <person name="Chan C."/>
        </authorList>
    </citation>
    <scope>NUCLEOTIDE SEQUENCE [LARGE SCALE GENOMIC DNA]</scope>
</reference>
<dbReference type="EMBL" id="CAMXCT010002675">
    <property type="protein sequence ID" value="CAI3999773.1"/>
    <property type="molecule type" value="Genomic_DNA"/>
</dbReference>
<name>A0A9P1CZK5_9DINO</name>
<dbReference type="EMBL" id="CAMXCT030002675">
    <property type="protein sequence ID" value="CAL4787085.1"/>
    <property type="molecule type" value="Genomic_DNA"/>
</dbReference>
<proteinExistence type="predicted"/>
<accession>A0A9P1CZK5</accession>
<evidence type="ECO:0000313" key="2">
    <source>
        <dbReference type="EMBL" id="CAL4787085.1"/>
    </source>
</evidence>
<gene>
    <name evidence="1" type="ORF">C1SCF055_LOCUS25947</name>
</gene>
<evidence type="ECO:0000313" key="1">
    <source>
        <dbReference type="EMBL" id="CAI3999773.1"/>
    </source>
</evidence>
<dbReference type="AlphaFoldDB" id="A0A9P1CZK5"/>
<sequence length="121" mass="14072">MAEQTLLRRTLYKEVNIRGKQYDSHHSYIVPDGSRLETNSCCAQYSGTLCSWHAVQVKGNVLQILSQFWEKLLLAEPPLNPNPCMVWGTCQQECIQHDSRMESFKHSVDQHKVRWKQARAQ</sequence>
<comment type="caution">
    <text evidence="1">The sequence shown here is derived from an EMBL/GenBank/DDBJ whole genome shotgun (WGS) entry which is preliminary data.</text>
</comment>
<dbReference type="EMBL" id="CAMXCT020002675">
    <property type="protein sequence ID" value="CAL1153148.1"/>
    <property type="molecule type" value="Genomic_DNA"/>
</dbReference>